<dbReference type="InterPro" id="IPR000403">
    <property type="entry name" value="PI3/4_kinase_cat_dom"/>
</dbReference>
<dbReference type="GO" id="GO:0016242">
    <property type="term" value="P:negative regulation of macroautophagy"/>
    <property type="evidence" value="ECO:0007669"/>
    <property type="project" value="TreeGrafter"/>
</dbReference>
<sequence length="310" mass="35197">MFLFKGQEDLHLDERIMQLLHICNLMLSDSASNSWPPYTARHYAVTPLGTRSGLIQWVGGATPMFHIYRKWQLRQAQIKHSLERKSGVPATTAALDIDRPTDLFQKKMRDIRRIFEKCTNSVIRVLDICELWMRAGSCDTWWRVVCRYARSTAVMSMIGAILGLGDRHLDNVLVNLDHGDIVHIDYNICFDKGRHLRVPETVPFRLTQNILYALGPTQVEGVFRESCSHVLSTLREGREVLLTVLDAFVYDPLVDWTVSDHLTASSAAVGVAVTLAVYGTDSRAVEAKPVAREMFSVRIRENTALWTKNL</sequence>
<dbReference type="GO" id="GO:0031931">
    <property type="term" value="C:TORC1 complex"/>
    <property type="evidence" value="ECO:0007669"/>
    <property type="project" value="TreeGrafter"/>
</dbReference>
<proteinExistence type="predicted"/>
<reference evidence="2 3" key="1">
    <citation type="submission" date="2018-11" db="EMBL/GenBank/DDBJ databases">
        <authorList>
            <consortium name="Pathogen Informatics"/>
        </authorList>
    </citation>
    <scope>NUCLEOTIDE SEQUENCE [LARGE SCALE GENOMIC DNA]</scope>
</reference>
<dbReference type="PROSITE" id="PS50290">
    <property type="entry name" value="PI3_4_KINASE_3"/>
    <property type="match status" value="1"/>
</dbReference>
<dbReference type="Gene3D" id="3.30.1010.10">
    <property type="entry name" value="Phosphatidylinositol 3-kinase Catalytic Subunit, Chain A, domain 4"/>
    <property type="match status" value="1"/>
</dbReference>
<evidence type="ECO:0000313" key="3">
    <source>
        <dbReference type="Proteomes" id="UP000270094"/>
    </source>
</evidence>
<dbReference type="PANTHER" id="PTHR11139:SF119">
    <property type="entry name" value="SERINE_THREONINE-PROTEIN KINASE SMG1"/>
    <property type="match status" value="1"/>
</dbReference>
<dbReference type="PANTHER" id="PTHR11139">
    <property type="entry name" value="ATAXIA TELANGIECTASIA MUTATED ATM -RELATED"/>
    <property type="match status" value="1"/>
</dbReference>
<feature type="domain" description="PI3K/PI4K catalytic" evidence="1">
    <location>
        <begin position="1"/>
        <end position="303"/>
    </location>
</feature>
<dbReference type="InterPro" id="IPR011009">
    <property type="entry name" value="Kinase-like_dom_sf"/>
</dbReference>
<dbReference type="Gene3D" id="1.10.1070.11">
    <property type="entry name" value="Phosphatidylinositol 3-/4-kinase, catalytic domain"/>
    <property type="match status" value="1"/>
</dbReference>
<evidence type="ECO:0000313" key="2">
    <source>
        <dbReference type="EMBL" id="VDM65941.1"/>
    </source>
</evidence>
<accession>A0A3P7HY04</accession>
<dbReference type="SMART" id="SM00146">
    <property type="entry name" value="PI3Kc"/>
    <property type="match status" value="1"/>
</dbReference>
<dbReference type="GO" id="GO:0004674">
    <property type="term" value="F:protein serine/threonine kinase activity"/>
    <property type="evidence" value="ECO:0007669"/>
    <property type="project" value="TreeGrafter"/>
</dbReference>
<dbReference type="GO" id="GO:0005737">
    <property type="term" value="C:cytoplasm"/>
    <property type="evidence" value="ECO:0007669"/>
    <property type="project" value="TreeGrafter"/>
</dbReference>
<dbReference type="OrthoDB" id="10012281at2759"/>
<protein>
    <recommendedName>
        <fullName evidence="1">PI3K/PI4K catalytic domain-containing protein</fullName>
    </recommendedName>
</protein>
<dbReference type="GO" id="GO:0005634">
    <property type="term" value="C:nucleus"/>
    <property type="evidence" value="ECO:0007669"/>
    <property type="project" value="TreeGrafter"/>
</dbReference>
<dbReference type="AlphaFoldDB" id="A0A3P7HY04"/>
<keyword evidence="3" id="KW-1185">Reference proteome</keyword>
<dbReference type="GO" id="GO:0031929">
    <property type="term" value="P:TOR signaling"/>
    <property type="evidence" value="ECO:0007669"/>
    <property type="project" value="TreeGrafter"/>
</dbReference>
<dbReference type="SUPFAM" id="SSF56112">
    <property type="entry name" value="Protein kinase-like (PK-like)"/>
    <property type="match status" value="1"/>
</dbReference>
<dbReference type="EMBL" id="UYYB01001719">
    <property type="protein sequence ID" value="VDM65941.1"/>
    <property type="molecule type" value="Genomic_DNA"/>
</dbReference>
<feature type="non-terminal residue" evidence="2">
    <location>
        <position position="310"/>
    </location>
</feature>
<dbReference type="Pfam" id="PF00454">
    <property type="entry name" value="PI3_PI4_kinase"/>
    <property type="match status" value="1"/>
</dbReference>
<evidence type="ECO:0000259" key="1">
    <source>
        <dbReference type="PROSITE" id="PS50290"/>
    </source>
</evidence>
<dbReference type="InterPro" id="IPR036940">
    <property type="entry name" value="PI3/4_kinase_cat_sf"/>
</dbReference>
<dbReference type="GO" id="GO:0031932">
    <property type="term" value="C:TORC2 complex"/>
    <property type="evidence" value="ECO:0007669"/>
    <property type="project" value="TreeGrafter"/>
</dbReference>
<organism evidence="2 3">
    <name type="scientific">Strongylus vulgaris</name>
    <name type="common">Blood worm</name>
    <dbReference type="NCBI Taxonomy" id="40348"/>
    <lineage>
        <taxon>Eukaryota</taxon>
        <taxon>Metazoa</taxon>
        <taxon>Ecdysozoa</taxon>
        <taxon>Nematoda</taxon>
        <taxon>Chromadorea</taxon>
        <taxon>Rhabditida</taxon>
        <taxon>Rhabditina</taxon>
        <taxon>Rhabditomorpha</taxon>
        <taxon>Strongyloidea</taxon>
        <taxon>Strongylidae</taxon>
        <taxon>Strongylus</taxon>
    </lineage>
</organism>
<dbReference type="Proteomes" id="UP000270094">
    <property type="component" value="Unassembled WGS sequence"/>
</dbReference>
<name>A0A3P7HY04_STRVU</name>
<gene>
    <name evidence="2" type="ORF">SVUK_LOCUS939</name>
</gene>
<dbReference type="InterPro" id="IPR050517">
    <property type="entry name" value="DDR_Repair_Kinase"/>
</dbReference>